<dbReference type="InterPro" id="IPR036663">
    <property type="entry name" value="Fumarylacetoacetase_C_sf"/>
</dbReference>
<evidence type="ECO:0000259" key="2">
    <source>
        <dbReference type="Pfam" id="PF01557"/>
    </source>
</evidence>
<evidence type="ECO:0000313" key="4">
    <source>
        <dbReference type="Proteomes" id="UP000577362"/>
    </source>
</evidence>
<dbReference type="GO" id="GO:0046872">
    <property type="term" value="F:metal ion binding"/>
    <property type="evidence" value="ECO:0007669"/>
    <property type="project" value="UniProtKB-KW"/>
</dbReference>
<dbReference type="GO" id="GO:0034545">
    <property type="term" value="F:fumarylpyruvate hydrolase activity"/>
    <property type="evidence" value="ECO:0007669"/>
    <property type="project" value="UniProtKB-EC"/>
</dbReference>
<keyword evidence="1" id="KW-0479">Metal-binding</keyword>
<proteinExistence type="predicted"/>
<evidence type="ECO:0000313" key="3">
    <source>
        <dbReference type="EMBL" id="MBB4018115.1"/>
    </source>
</evidence>
<dbReference type="RefSeq" id="WP_019403959.1">
    <property type="nucleotide sequence ID" value="NZ_JACIEN010000003.1"/>
</dbReference>
<organism evidence="3 4">
    <name type="scientific">Chelatococcus caeni</name>
    <dbReference type="NCBI Taxonomy" id="1348468"/>
    <lineage>
        <taxon>Bacteria</taxon>
        <taxon>Pseudomonadati</taxon>
        <taxon>Pseudomonadota</taxon>
        <taxon>Alphaproteobacteria</taxon>
        <taxon>Hyphomicrobiales</taxon>
        <taxon>Chelatococcaceae</taxon>
        <taxon>Chelatococcus</taxon>
    </lineage>
</organism>
<sequence length="236" mass="25425">MKTLFALPPTPVIPVVGREAGFPVRRVFCVGRNYAEHAREMGRDPDREPPFFFTKWAETVVPGGGEIAYPRQTKNYHFELEMVVAIDGAGQDLDEEAAAKIVFGYAVGLDMTRRDLQAAAKDLARPWDFAKNVEQSAPVGAITPAAEMGPFERAAMELKVNGATRQRGDIADMIWPVAPMLSILSRFYRLEPGDLVMTGTPAGVGAVVPGDVIEATIAGLTPLTVTITQPSSPDGA</sequence>
<evidence type="ECO:0000256" key="1">
    <source>
        <dbReference type="ARBA" id="ARBA00022723"/>
    </source>
</evidence>
<dbReference type="PANTHER" id="PTHR11820:SF90">
    <property type="entry name" value="FLUTATHIONE S-TRANSFERASE"/>
    <property type="match status" value="1"/>
</dbReference>
<feature type="domain" description="Fumarylacetoacetase-like C-terminal" evidence="2">
    <location>
        <begin position="27"/>
        <end position="227"/>
    </location>
</feature>
<dbReference type="EC" id="3.7.1.20" evidence="3"/>
<dbReference type="AlphaFoldDB" id="A0A840BXN9"/>
<dbReference type="Gene3D" id="3.90.850.10">
    <property type="entry name" value="Fumarylacetoacetase-like, C-terminal domain"/>
    <property type="match status" value="1"/>
</dbReference>
<dbReference type="Pfam" id="PF01557">
    <property type="entry name" value="FAA_hydrolase"/>
    <property type="match status" value="1"/>
</dbReference>
<accession>A0A840BXN9</accession>
<dbReference type="EMBL" id="JACIEN010000003">
    <property type="protein sequence ID" value="MBB4018115.1"/>
    <property type="molecule type" value="Genomic_DNA"/>
</dbReference>
<dbReference type="GO" id="GO:0018773">
    <property type="term" value="F:acetylpyruvate hydrolase activity"/>
    <property type="evidence" value="ECO:0007669"/>
    <property type="project" value="TreeGrafter"/>
</dbReference>
<comment type="caution">
    <text evidence="3">The sequence shown here is derived from an EMBL/GenBank/DDBJ whole genome shotgun (WGS) entry which is preliminary data.</text>
</comment>
<dbReference type="SUPFAM" id="SSF56529">
    <property type="entry name" value="FAH"/>
    <property type="match status" value="1"/>
</dbReference>
<name>A0A840BXN9_9HYPH</name>
<dbReference type="PANTHER" id="PTHR11820">
    <property type="entry name" value="ACYLPYRUVASE"/>
    <property type="match status" value="1"/>
</dbReference>
<reference evidence="3 4" key="1">
    <citation type="submission" date="2020-08" db="EMBL/GenBank/DDBJ databases">
        <title>Genomic Encyclopedia of Type Strains, Phase IV (KMG-IV): sequencing the most valuable type-strain genomes for metagenomic binning, comparative biology and taxonomic classification.</title>
        <authorList>
            <person name="Goeker M."/>
        </authorList>
    </citation>
    <scope>NUCLEOTIDE SEQUENCE [LARGE SCALE GENOMIC DNA]</scope>
    <source>
        <strain evidence="3 4">DSM 103737</strain>
    </source>
</reference>
<keyword evidence="3" id="KW-0670">Pyruvate</keyword>
<dbReference type="InterPro" id="IPR011234">
    <property type="entry name" value="Fumarylacetoacetase-like_C"/>
</dbReference>
<keyword evidence="3" id="KW-0378">Hydrolase</keyword>
<gene>
    <name evidence="3" type="ORF">GGR16_003149</name>
</gene>
<dbReference type="Proteomes" id="UP000577362">
    <property type="component" value="Unassembled WGS sequence"/>
</dbReference>
<keyword evidence="4" id="KW-1185">Reference proteome</keyword>
<protein>
    <submittedName>
        <fullName evidence="3">Fumarylpyruvate hydrolase</fullName>
        <ecNumber evidence="3">3.7.1.20</ecNumber>
    </submittedName>
</protein>